<dbReference type="AlphaFoldDB" id="A0A4Y9YEM7"/>
<feature type="region of interest" description="Disordered" evidence="1">
    <location>
        <begin position="268"/>
        <end position="445"/>
    </location>
</feature>
<evidence type="ECO:0000313" key="2">
    <source>
        <dbReference type="EMBL" id="TFY59339.1"/>
    </source>
</evidence>
<organism evidence="2 3">
    <name type="scientific">Dentipellis fragilis</name>
    <dbReference type="NCBI Taxonomy" id="205917"/>
    <lineage>
        <taxon>Eukaryota</taxon>
        <taxon>Fungi</taxon>
        <taxon>Dikarya</taxon>
        <taxon>Basidiomycota</taxon>
        <taxon>Agaricomycotina</taxon>
        <taxon>Agaricomycetes</taxon>
        <taxon>Russulales</taxon>
        <taxon>Hericiaceae</taxon>
        <taxon>Dentipellis</taxon>
    </lineage>
</organism>
<evidence type="ECO:0000313" key="3">
    <source>
        <dbReference type="Proteomes" id="UP000298327"/>
    </source>
</evidence>
<dbReference type="Proteomes" id="UP000298327">
    <property type="component" value="Unassembled WGS sequence"/>
</dbReference>
<comment type="caution">
    <text evidence="2">The sequence shown here is derived from an EMBL/GenBank/DDBJ whole genome shotgun (WGS) entry which is preliminary data.</text>
</comment>
<dbReference type="STRING" id="205917.A0A4Y9YEM7"/>
<name>A0A4Y9YEM7_9AGAM</name>
<feature type="compositionally biased region" description="Polar residues" evidence="1">
    <location>
        <begin position="332"/>
        <end position="342"/>
    </location>
</feature>
<gene>
    <name evidence="2" type="ORF">EVG20_g7830</name>
</gene>
<dbReference type="OrthoDB" id="3266915at2759"/>
<evidence type="ECO:0000256" key="1">
    <source>
        <dbReference type="SAM" id="MobiDB-lite"/>
    </source>
</evidence>
<proteinExistence type="predicted"/>
<dbReference type="EMBL" id="SEOQ01000625">
    <property type="protein sequence ID" value="TFY59339.1"/>
    <property type="molecule type" value="Genomic_DNA"/>
</dbReference>
<accession>A0A4Y9YEM7</accession>
<reference evidence="2 3" key="1">
    <citation type="submission" date="2019-02" db="EMBL/GenBank/DDBJ databases">
        <title>Genome sequencing of the rare red list fungi Dentipellis fragilis.</title>
        <authorList>
            <person name="Buettner E."/>
            <person name="Kellner H."/>
        </authorList>
    </citation>
    <scope>NUCLEOTIDE SEQUENCE [LARGE SCALE GENOMIC DNA]</scope>
    <source>
        <strain evidence="2 3">DSM 105465</strain>
    </source>
</reference>
<feature type="compositionally biased region" description="Low complexity" evidence="1">
    <location>
        <begin position="345"/>
        <end position="387"/>
    </location>
</feature>
<feature type="region of interest" description="Disordered" evidence="1">
    <location>
        <begin position="128"/>
        <end position="159"/>
    </location>
</feature>
<sequence length="465" mass="49699">MLSSRPVSLNFDGGHPIATKTPGRALLKGRKENAVHPGARTVNVKSYKASMQTPMINKSVPEQTIPRPQTQLVKGKATAVTTTVNRPLLDKTPFPNRHRRIEDAFTPAPAKLGAPALDGDLLSVPLDGALRPSSTRKSIRGRRSSGPHFETPVTNGNHWDVSEGEIEVAGVEAVKEEEAEVEDFDEIEYMPPTAIEPPYEPPFEMPDYKVAGKLLFELMHSHQYDDRNDLYWAAEREVVDPGLLNATGFAPSTSEWERLPLAELETDDPFAAGMPPASTAASSSKHSVGSLSKRSHPIAAPARTTAKPTTSVRPTTRPPLTRAATTTALPTKNRSASVTSMSKLAPTTAKPKASAPVPLRSARPTSRPPTAGSAAAATTKRPATSTAMRPPEVPVASRPRAATTATRRPPSTSVSRPGSTRPPTSTGSRFSKAKPASLAARDKDADDLILTFDGKGGDVDFKFDV</sequence>
<feature type="compositionally biased region" description="Low complexity" evidence="1">
    <location>
        <begin position="394"/>
        <end position="429"/>
    </location>
</feature>
<protein>
    <submittedName>
        <fullName evidence="2">Uncharacterized protein</fullName>
    </submittedName>
</protein>
<feature type="compositionally biased region" description="Low complexity" evidence="1">
    <location>
        <begin position="271"/>
        <end position="331"/>
    </location>
</feature>
<keyword evidence="3" id="KW-1185">Reference proteome</keyword>